<dbReference type="InterPro" id="IPR010321">
    <property type="entry name" value="DUF922"/>
</dbReference>
<proteinExistence type="predicted"/>
<dbReference type="Proteomes" id="UP000481252">
    <property type="component" value="Unassembled WGS sequence"/>
</dbReference>
<keyword evidence="2" id="KW-1185">Reference proteome</keyword>
<dbReference type="EMBL" id="JAAKZG010000002">
    <property type="protein sequence ID" value="NGN40639.1"/>
    <property type="molecule type" value="Genomic_DNA"/>
</dbReference>
<organism evidence="1 2">
    <name type="scientific">Mesorhizobium zhangyense</name>
    <dbReference type="NCBI Taxonomy" id="1776730"/>
    <lineage>
        <taxon>Bacteria</taxon>
        <taxon>Pseudomonadati</taxon>
        <taxon>Pseudomonadota</taxon>
        <taxon>Alphaproteobacteria</taxon>
        <taxon>Hyphomicrobiales</taxon>
        <taxon>Phyllobacteriaceae</taxon>
        <taxon>Mesorhizobium</taxon>
    </lineage>
</organism>
<dbReference type="AlphaFoldDB" id="A0A7C9R5V2"/>
<dbReference type="Pfam" id="PF06037">
    <property type="entry name" value="DUF922"/>
    <property type="match status" value="1"/>
</dbReference>
<reference evidence="1 2" key="1">
    <citation type="submission" date="2020-02" db="EMBL/GenBank/DDBJ databases">
        <title>Genome sequence of the type strain CGMCC 1.15528 of Mesorhizobium zhangyense.</title>
        <authorList>
            <person name="Gao J."/>
            <person name="Sun J."/>
        </authorList>
    </citation>
    <scope>NUCLEOTIDE SEQUENCE [LARGE SCALE GENOMIC DNA]</scope>
    <source>
        <strain evidence="1 2">CGMCC 1.15528</strain>
    </source>
</reference>
<comment type="caution">
    <text evidence="1">The sequence shown here is derived from an EMBL/GenBank/DDBJ whole genome shotgun (WGS) entry which is preliminary data.</text>
</comment>
<evidence type="ECO:0000313" key="1">
    <source>
        <dbReference type="EMBL" id="NGN40639.1"/>
    </source>
</evidence>
<gene>
    <name evidence="1" type="ORF">G6N74_06145</name>
</gene>
<sequence length="171" mass="19471">MKENYTITGKTGEELLAAMKRTGPKKGYMVHAMAQTRYSLRWNTRWDKSGGGCRVTNPGATLYITYRYPWVKGGMSPDLQKRWARFMDSVRTHEETHGRIAREMVDAAEKAVADIANDNDPDCSKSTLEQLRRVRGVQAEYEGRQRQFDAKEHHYGGNVDGMLALLTAKQK</sequence>
<evidence type="ECO:0000313" key="2">
    <source>
        <dbReference type="Proteomes" id="UP000481252"/>
    </source>
</evidence>
<protein>
    <submittedName>
        <fullName evidence="1">DUF922 domain-containing protein</fullName>
    </submittedName>
</protein>
<name>A0A7C9R5V2_9HYPH</name>
<accession>A0A7C9R5V2</accession>